<dbReference type="AlphaFoldDB" id="A0A0K2V0F7"/>
<dbReference type="EMBL" id="HACA01026598">
    <property type="protein sequence ID" value="CDW43959.1"/>
    <property type="molecule type" value="Transcribed_RNA"/>
</dbReference>
<organism evidence="1">
    <name type="scientific">Lepeophtheirus salmonis</name>
    <name type="common">Salmon louse</name>
    <name type="synonym">Caligus salmonis</name>
    <dbReference type="NCBI Taxonomy" id="72036"/>
    <lineage>
        <taxon>Eukaryota</taxon>
        <taxon>Metazoa</taxon>
        <taxon>Ecdysozoa</taxon>
        <taxon>Arthropoda</taxon>
        <taxon>Crustacea</taxon>
        <taxon>Multicrustacea</taxon>
        <taxon>Hexanauplia</taxon>
        <taxon>Copepoda</taxon>
        <taxon>Siphonostomatoida</taxon>
        <taxon>Caligidae</taxon>
        <taxon>Lepeophtheirus</taxon>
    </lineage>
</organism>
<reference evidence="1" key="1">
    <citation type="submission" date="2014-05" db="EMBL/GenBank/DDBJ databases">
        <authorList>
            <person name="Chronopoulou M."/>
        </authorList>
    </citation>
    <scope>NUCLEOTIDE SEQUENCE</scope>
    <source>
        <tissue evidence="1">Whole organism</tissue>
    </source>
</reference>
<accession>A0A0K2V0F7</accession>
<protein>
    <submittedName>
        <fullName evidence="1">Uncharacterized protein</fullName>
    </submittedName>
</protein>
<evidence type="ECO:0000313" key="1">
    <source>
        <dbReference type="EMBL" id="CDW43959.1"/>
    </source>
</evidence>
<sequence>MVPTRFEPQDDAIFAKLIQINALHFNEII</sequence>
<name>A0A0K2V0F7_LEPSM</name>
<proteinExistence type="predicted"/>